<dbReference type="OMA" id="STSINYW"/>
<organism evidence="1 2">
    <name type="scientific">Dothistroma septosporum (strain NZE10 / CBS 128990)</name>
    <name type="common">Red band needle blight fungus</name>
    <name type="synonym">Mycosphaerella pini</name>
    <dbReference type="NCBI Taxonomy" id="675120"/>
    <lineage>
        <taxon>Eukaryota</taxon>
        <taxon>Fungi</taxon>
        <taxon>Dikarya</taxon>
        <taxon>Ascomycota</taxon>
        <taxon>Pezizomycotina</taxon>
        <taxon>Dothideomycetes</taxon>
        <taxon>Dothideomycetidae</taxon>
        <taxon>Mycosphaerellales</taxon>
        <taxon>Mycosphaerellaceae</taxon>
        <taxon>Dothistroma</taxon>
    </lineage>
</organism>
<dbReference type="OrthoDB" id="3637282at2759"/>
<sequence length="194" mass="22612">MCDYITFESLEAKYRDIAKEDAINNYWKPDTIDPDVAVGQLIALERKLFRHNLSPRRSQSLHKRRQREMVLYERCTTEELEKFCADRSITLCNSVMTSTEIIKKALEHADHCATFRFLLHVPAELREEIYHHYFNSLIIDAIFPTGLPIFRASRQLHLEVLPLFSRGSTFTISIPLMSKDGILDFSTLHARVIK</sequence>
<accession>N1PNQ9</accession>
<evidence type="ECO:0000313" key="1">
    <source>
        <dbReference type="EMBL" id="EME44558.1"/>
    </source>
</evidence>
<reference evidence="1 2" key="2">
    <citation type="journal article" date="2012" name="PLoS Pathog.">
        <title>Diverse lifestyles and strategies of plant pathogenesis encoded in the genomes of eighteen Dothideomycetes fungi.</title>
        <authorList>
            <person name="Ohm R.A."/>
            <person name="Feau N."/>
            <person name="Henrissat B."/>
            <person name="Schoch C.L."/>
            <person name="Horwitz B.A."/>
            <person name="Barry K.W."/>
            <person name="Condon B.J."/>
            <person name="Copeland A.C."/>
            <person name="Dhillon B."/>
            <person name="Glaser F."/>
            <person name="Hesse C.N."/>
            <person name="Kosti I."/>
            <person name="LaButti K."/>
            <person name="Lindquist E.A."/>
            <person name="Lucas S."/>
            <person name="Salamov A.A."/>
            <person name="Bradshaw R.E."/>
            <person name="Ciuffetti L."/>
            <person name="Hamelin R.C."/>
            <person name="Kema G.H.J."/>
            <person name="Lawrence C."/>
            <person name="Scott J.A."/>
            <person name="Spatafora J.W."/>
            <person name="Turgeon B.G."/>
            <person name="de Wit P.J.G.M."/>
            <person name="Zhong S."/>
            <person name="Goodwin S.B."/>
            <person name="Grigoriev I.V."/>
        </authorList>
    </citation>
    <scope>NUCLEOTIDE SEQUENCE [LARGE SCALE GENOMIC DNA]</scope>
    <source>
        <strain evidence="2">NZE10 / CBS 128990</strain>
    </source>
</reference>
<dbReference type="Proteomes" id="UP000016933">
    <property type="component" value="Unassembled WGS sequence"/>
</dbReference>
<reference evidence="2" key="1">
    <citation type="journal article" date="2012" name="PLoS Genet.">
        <title>The genomes of the fungal plant pathogens Cladosporium fulvum and Dothistroma septosporum reveal adaptation to different hosts and lifestyles but also signatures of common ancestry.</title>
        <authorList>
            <person name="de Wit P.J.G.M."/>
            <person name="van der Burgt A."/>
            <person name="Oekmen B."/>
            <person name="Stergiopoulos I."/>
            <person name="Abd-Elsalam K.A."/>
            <person name="Aerts A.L."/>
            <person name="Bahkali A.H."/>
            <person name="Beenen H.G."/>
            <person name="Chettri P."/>
            <person name="Cox M.P."/>
            <person name="Datema E."/>
            <person name="de Vries R.P."/>
            <person name="Dhillon B."/>
            <person name="Ganley A.R."/>
            <person name="Griffiths S.A."/>
            <person name="Guo Y."/>
            <person name="Hamelin R.C."/>
            <person name="Henrissat B."/>
            <person name="Kabir M.S."/>
            <person name="Jashni M.K."/>
            <person name="Kema G."/>
            <person name="Klaubauf S."/>
            <person name="Lapidus A."/>
            <person name="Levasseur A."/>
            <person name="Lindquist E."/>
            <person name="Mehrabi R."/>
            <person name="Ohm R.A."/>
            <person name="Owen T.J."/>
            <person name="Salamov A."/>
            <person name="Schwelm A."/>
            <person name="Schijlen E."/>
            <person name="Sun H."/>
            <person name="van den Burg H.A."/>
            <person name="van Ham R.C.H.J."/>
            <person name="Zhang S."/>
            <person name="Goodwin S.B."/>
            <person name="Grigoriev I.V."/>
            <person name="Collemare J."/>
            <person name="Bradshaw R.E."/>
        </authorList>
    </citation>
    <scope>NUCLEOTIDE SEQUENCE [LARGE SCALE GENOMIC DNA]</scope>
    <source>
        <strain evidence="2">NZE10 / CBS 128990</strain>
    </source>
</reference>
<protein>
    <submittedName>
        <fullName evidence="1">Uncharacterized protein</fullName>
    </submittedName>
</protein>
<dbReference type="AlphaFoldDB" id="N1PNQ9"/>
<evidence type="ECO:0000313" key="2">
    <source>
        <dbReference type="Proteomes" id="UP000016933"/>
    </source>
</evidence>
<keyword evidence="2" id="KW-1185">Reference proteome</keyword>
<gene>
    <name evidence="1" type="ORF">DOTSEDRAFT_24579</name>
</gene>
<proteinExistence type="predicted"/>
<name>N1PNQ9_DOTSN</name>
<dbReference type="EMBL" id="KB446539">
    <property type="protein sequence ID" value="EME44558.1"/>
    <property type="molecule type" value="Genomic_DNA"/>
</dbReference>
<dbReference type="HOGENOM" id="CLU_1402399_0_0_1"/>